<dbReference type="SMART" id="SM00356">
    <property type="entry name" value="ZnF_C3H1"/>
    <property type="match status" value="1"/>
</dbReference>
<dbReference type="PANTHER" id="PTHR44489">
    <property type="match status" value="1"/>
</dbReference>
<feature type="zinc finger region" description="C3H1-type" evidence="4">
    <location>
        <begin position="100"/>
        <end position="127"/>
    </location>
</feature>
<keyword evidence="7" id="KW-1185">Reference proteome</keyword>
<dbReference type="InterPro" id="IPR000571">
    <property type="entry name" value="Znf_CCCH"/>
</dbReference>
<dbReference type="Gene3D" id="4.10.1000.10">
    <property type="entry name" value="Zinc finger, CCCH-type"/>
    <property type="match status" value="1"/>
</dbReference>
<dbReference type="OrthoDB" id="59941at2759"/>
<name>A0A8J4QJT2_9ROSI</name>
<dbReference type="Pfam" id="PF18345">
    <property type="entry name" value="zf_CCCH_4"/>
    <property type="match status" value="1"/>
</dbReference>
<accession>A0A8J4QJT2</accession>
<dbReference type="PANTHER" id="PTHR44489:SF14">
    <property type="entry name" value="ZINC FINGER CCCH DOMAIN-CONTAINING PROTEIN 59-RELATED"/>
    <property type="match status" value="1"/>
</dbReference>
<reference evidence="6" key="1">
    <citation type="submission" date="2020-03" db="EMBL/GenBank/DDBJ databases">
        <title>Castanea mollissima Vanexum genome sequencing.</title>
        <authorList>
            <person name="Staton M."/>
        </authorList>
    </citation>
    <scope>NUCLEOTIDE SEQUENCE</scope>
    <source>
        <tissue evidence="6">Leaf</tissue>
    </source>
</reference>
<evidence type="ECO:0000313" key="6">
    <source>
        <dbReference type="EMBL" id="KAF3950870.1"/>
    </source>
</evidence>
<dbReference type="EMBL" id="JRKL02005236">
    <property type="protein sequence ID" value="KAF3950870.1"/>
    <property type="molecule type" value="Genomic_DNA"/>
</dbReference>
<keyword evidence="3 4" id="KW-0862">Zinc</keyword>
<feature type="domain" description="C3H1-type" evidence="5">
    <location>
        <begin position="100"/>
        <end position="127"/>
    </location>
</feature>
<comment type="caution">
    <text evidence="6">The sequence shown here is derived from an EMBL/GenBank/DDBJ whole genome shotgun (WGS) entry which is preliminary data.</text>
</comment>
<dbReference type="InterPro" id="IPR036855">
    <property type="entry name" value="Znf_CCCH_sf"/>
</dbReference>
<protein>
    <recommendedName>
        <fullName evidence="5">C3H1-type domain-containing protein</fullName>
    </recommendedName>
</protein>
<sequence length="182" mass="20905">MCLIERRSRRLDFQNLSVWRLKLQEERHREKKTPYYPHFSNALISNTWRRAPMNSQNGQEKWPELAESISESSSECSVVENDSNLENVVEEKPLEHVPKKTAESVCEFWVQGTCVYGDQCPYLHSWFSGDKFKRLAELQGHNKALNGIALLERCDKPCSSSIGSVCSEGPWLFVGMPNVVKV</sequence>
<organism evidence="6 7">
    <name type="scientific">Castanea mollissima</name>
    <name type="common">Chinese chestnut</name>
    <dbReference type="NCBI Taxonomy" id="60419"/>
    <lineage>
        <taxon>Eukaryota</taxon>
        <taxon>Viridiplantae</taxon>
        <taxon>Streptophyta</taxon>
        <taxon>Embryophyta</taxon>
        <taxon>Tracheophyta</taxon>
        <taxon>Spermatophyta</taxon>
        <taxon>Magnoliopsida</taxon>
        <taxon>eudicotyledons</taxon>
        <taxon>Gunneridae</taxon>
        <taxon>Pentapetalae</taxon>
        <taxon>rosids</taxon>
        <taxon>fabids</taxon>
        <taxon>Fagales</taxon>
        <taxon>Fagaceae</taxon>
        <taxon>Castanea</taxon>
    </lineage>
</organism>
<evidence type="ECO:0000256" key="3">
    <source>
        <dbReference type="ARBA" id="ARBA00022833"/>
    </source>
</evidence>
<dbReference type="Proteomes" id="UP000737018">
    <property type="component" value="Unassembled WGS sequence"/>
</dbReference>
<proteinExistence type="predicted"/>
<keyword evidence="1 4" id="KW-0479">Metal-binding</keyword>
<evidence type="ECO:0000259" key="5">
    <source>
        <dbReference type="PROSITE" id="PS50103"/>
    </source>
</evidence>
<dbReference type="PROSITE" id="PS50103">
    <property type="entry name" value="ZF_C3H1"/>
    <property type="match status" value="1"/>
</dbReference>
<keyword evidence="2 4" id="KW-0863">Zinc-finger</keyword>
<dbReference type="SUPFAM" id="SSF90229">
    <property type="entry name" value="CCCH zinc finger"/>
    <property type="match status" value="1"/>
</dbReference>
<evidence type="ECO:0000256" key="1">
    <source>
        <dbReference type="ARBA" id="ARBA00022723"/>
    </source>
</evidence>
<gene>
    <name evidence="6" type="ORF">CMV_023429</name>
</gene>
<dbReference type="GO" id="GO:0008270">
    <property type="term" value="F:zinc ion binding"/>
    <property type="evidence" value="ECO:0007669"/>
    <property type="project" value="UniProtKB-KW"/>
</dbReference>
<evidence type="ECO:0000313" key="7">
    <source>
        <dbReference type="Proteomes" id="UP000737018"/>
    </source>
</evidence>
<evidence type="ECO:0000256" key="2">
    <source>
        <dbReference type="ARBA" id="ARBA00022771"/>
    </source>
</evidence>
<evidence type="ECO:0000256" key="4">
    <source>
        <dbReference type="PROSITE-ProRule" id="PRU00723"/>
    </source>
</evidence>
<dbReference type="InterPro" id="IPR044715">
    <property type="entry name" value="WDR86-like"/>
</dbReference>
<dbReference type="AlphaFoldDB" id="A0A8J4QJT2"/>